<dbReference type="AlphaFoldDB" id="A0A154PS08"/>
<protein>
    <submittedName>
        <fullName evidence="5">Ecdysteroid UDP-glucosyltransferase</fullName>
    </submittedName>
</protein>
<evidence type="ECO:0000256" key="2">
    <source>
        <dbReference type="ARBA" id="ARBA00022676"/>
    </source>
</evidence>
<evidence type="ECO:0000256" key="4">
    <source>
        <dbReference type="SAM" id="MobiDB-lite"/>
    </source>
</evidence>
<evidence type="ECO:0000256" key="1">
    <source>
        <dbReference type="ARBA" id="ARBA00009995"/>
    </source>
</evidence>
<dbReference type="PANTHER" id="PTHR48043">
    <property type="entry name" value="EG:EG0003.4 PROTEIN-RELATED"/>
    <property type="match status" value="1"/>
</dbReference>
<evidence type="ECO:0000256" key="3">
    <source>
        <dbReference type="ARBA" id="ARBA00022679"/>
    </source>
</evidence>
<dbReference type="EMBL" id="KQ435097">
    <property type="protein sequence ID" value="KZC14653.1"/>
    <property type="molecule type" value="Genomic_DNA"/>
</dbReference>
<dbReference type="SUPFAM" id="SSF53756">
    <property type="entry name" value="UDP-Glycosyltransferase/glycogen phosphorylase"/>
    <property type="match status" value="1"/>
</dbReference>
<keyword evidence="3 5" id="KW-0808">Transferase</keyword>
<keyword evidence="2" id="KW-0328">Glycosyltransferase</keyword>
<keyword evidence="6" id="KW-1185">Reference proteome</keyword>
<dbReference type="InterPro" id="IPR050271">
    <property type="entry name" value="UDP-glycosyltransferase"/>
</dbReference>
<feature type="region of interest" description="Disordered" evidence="4">
    <location>
        <begin position="211"/>
        <end position="232"/>
    </location>
</feature>
<dbReference type="Pfam" id="PF00201">
    <property type="entry name" value="UDPGT"/>
    <property type="match status" value="1"/>
</dbReference>
<dbReference type="Gene3D" id="3.40.50.2000">
    <property type="entry name" value="Glycogen Phosphorylase B"/>
    <property type="match status" value="1"/>
</dbReference>
<evidence type="ECO:0000313" key="5">
    <source>
        <dbReference type="EMBL" id="KZC14653.1"/>
    </source>
</evidence>
<dbReference type="PANTHER" id="PTHR48043:SF159">
    <property type="entry name" value="EG:EG0003.4 PROTEIN-RELATED"/>
    <property type="match status" value="1"/>
</dbReference>
<gene>
    <name evidence="5" type="ORF">WN55_07307</name>
</gene>
<name>A0A154PS08_DUFNO</name>
<dbReference type="GO" id="GO:0008194">
    <property type="term" value="F:UDP-glycosyltransferase activity"/>
    <property type="evidence" value="ECO:0007669"/>
    <property type="project" value="InterPro"/>
</dbReference>
<dbReference type="OrthoDB" id="5835829at2759"/>
<comment type="similarity">
    <text evidence="1">Belongs to the UDP-glycosyltransferase family.</text>
</comment>
<proteinExistence type="inferred from homology"/>
<organism evidence="5 6">
    <name type="scientific">Dufourea novaeangliae</name>
    <name type="common">Sweat bee</name>
    <dbReference type="NCBI Taxonomy" id="178035"/>
    <lineage>
        <taxon>Eukaryota</taxon>
        <taxon>Metazoa</taxon>
        <taxon>Ecdysozoa</taxon>
        <taxon>Arthropoda</taxon>
        <taxon>Hexapoda</taxon>
        <taxon>Insecta</taxon>
        <taxon>Pterygota</taxon>
        <taxon>Neoptera</taxon>
        <taxon>Endopterygota</taxon>
        <taxon>Hymenoptera</taxon>
        <taxon>Apocrita</taxon>
        <taxon>Aculeata</taxon>
        <taxon>Apoidea</taxon>
        <taxon>Anthophila</taxon>
        <taxon>Halictidae</taxon>
        <taxon>Rophitinae</taxon>
        <taxon>Dufourea</taxon>
    </lineage>
</organism>
<dbReference type="Proteomes" id="UP000076502">
    <property type="component" value="Unassembled WGS sequence"/>
</dbReference>
<sequence length="609" mass="66974">MELMFDLQSGDTSVSSAAANFGEVGGPGIVKSTYTTSTWCPLGPLAASAVKGANGVSGEFGAPGAGAGVVVKQAIPASLSDDCGARLVDHQASGALTATGEGREQACPTCGPRVISPDDAIPTITQSIPHYSLALRCDRLARGTCGPPAAPAAAISTLHPGNQQYLVPPTGHPTDGGWVKEHPFGVCDACRWPCGGKSRVAAFNCTVPANTRRPPAKRSTDRPIKPITSYGIDDNATNDPANKLGGLLGWRRVLNLGWSSVPNDFSLRHDFVSSEPPPDTGRRMVTRDQFLVVFRAYTLELLKRGHELVVFTTYPMKDSKLANYTEVDLSAIKNEWKNRIDFFQLGKQENAWSFVRLVMHFGEVISESVLSHPAMQEIIATNSTQKFDVILMQHLFYDALYALSIHLNIPMVGISSLELLTLHRLHFGNEIIMSYGRSALTGNLIDNLWDRMYEAYCSLRIMYMYKYLNLPIQEKVLRKHFGDSMPPIEKLSNQMEILLVSSHPYFSEPHSHVPAIIYIGRCRFVELSGNTTMSEDLKEILDKATSGFIYFSMGSNVKISQLPMKVRNAILASFAELPYTVIWKSEIAVDNKPNNVIIRNWLPQQEILG</sequence>
<evidence type="ECO:0000313" key="6">
    <source>
        <dbReference type="Proteomes" id="UP000076502"/>
    </source>
</evidence>
<reference evidence="5 6" key="1">
    <citation type="submission" date="2015-07" db="EMBL/GenBank/DDBJ databases">
        <title>The genome of Dufourea novaeangliae.</title>
        <authorList>
            <person name="Pan H."/>
            <person name="Kapheim K."/>
        </authorList>
    </citation>
    <scope>NUCLEOTIDE SEQUENCE [LARGE SCALE GENOMIC DNA]</scope>
    <source>
        <strain evidence="5">0120121106</strain>
        <tissue evidence="5">Whole body</tissue>
    </source>
</reference>
<dbReference type="InterPro" id="IPR002213">
    <property type="entry name" value="UDP_glucos_trans"/>
</dbReference>
<accession>A0A154PS08</accession>